<proteinExistence type="predicted"/>
<reference evidence="2 3" key="1">
    <citation type="submission" date="2020-04" db="EMBL/GenBank/DDBJ databases">
        <title>Plant Genome Project.</title>
        <authorList>
            <person name="Zhang R.-G."/>
        </authorList>
    </citation>
    <scope>NUCLEOTIDE SEQUENCE [LARGE SCALE GENOMIC DNA]</scope>
    <source>
        <strain evidence="2">YNK0</strain>
        <tissue evidence="2">Leaf</tissue>
    </source>
</reference>
<accession>A0A835A151</accession>
<name>A0A835A151_TETSI</name>
<evidence type="ECO:0000313" key="3">
    <source>
        <dbReference type="Proteomes" id="UP000655225"/>
    </source>
</evidence>
<dbReference type="EMBL" id="JABCRI010000001">
    <property type="protein sequence ID" value="KAF8412207.1"/>
    <property type="molecule type" value="Genomic_DNA"/>
</dbReference>
<dbReference type="OrthoDB" id="167398at2759"/>
<keyword evidence="1" id="KW-0472">Membrane</keyword>
<dbReference type="OMA" id="INFRICI"/>
<gene>
    <name evidence="2" type="ORF">HHK36_000167</name>
</gene>
<dbReference type="Proteomes" id="UP000655225">
    <property type="component" value="Unassembled WGS sequence"/>
</dbReference>
<feature type="transmembrane region" description="Helical" evidence="1">
    <location>
        <begin position="69"/>
        <end position="90"/>
    </location>
</feature>
<keyword evidence="3" id="KW-1185">Reference proteome</keyword>
<evidence type="ECO:0000256" key="1">
    <source>
        <dbReference type="SAM" id="Phobius"/>
    </source>
</evidence>
<keyword evidence="1" id="KW-0812">Transmembrane</keyword>
<dbReference type="AlphaFoldDB" id="A0A835A151"/>
<feature type="transmembrane region" description="Helical" evidence="1">
    <location>
        <begin position="21"/>
        <end position="49"/>
    </location>
</feature>
<comment type="caution">
    <text evidence="2">The sequence shown here is derived from an EMBL/GenBank/DDBJ whole genome shotgun (WGS) entry which is preliminary data.</text>
</comment>
<sequence>MDSEVMNGSPSHEGIMTARAAIRLLLTVVFLGHLVKWIMMPTNTFWLIWLPDIRAKAYSTYFGEQGATLLLYTFPILFIAALGCVCLHLGRKSGDYSTGSNDENHLMALWKRPMLVKGPLGIVTGIEMTFFTMFIALVVWYFSSYIHGGFAEITRESRIISVVAYRAHLGG</sequence>
<protein>
    <submittedName>
        <fullName evidence="2">Uncharacterized protein</fullName>
    </submittedName>
</protein>
<evidence type="ECO:0000313" key="2">
    <source>
        <dbReference type="EMBL" id="KAF8412207.1"/>
    </source>
</evidence>
<keyword evidence="1" id="KW-1133">Transmembrane helix</keyword>
<organism evidence="2 3">
    <name type="scientific">Tetracentron sinense</name>
    <name type="common">Spur-leaf</name>
    <dbReference type="NCBI Taxonomy" id="13715"/>
    <lineage>
        <taxon>Eukaryota</taxon>
        <taxon>Viridiplantae</taxon>
        <taxon>Streptophyta</taxon>
        <taxon>Embryophyta</taxon>
        <taxon>Tracheophyta</taxon>
        <taxon>Spermatophyta</taxon>
        <taxon>Magnoliopsida</taxon>
        <taxon>Trochodendrales</taxon>
        <taxon>Trochodendraceae</taxon>
        <taxon>Tetracentron</taxon>
    </lineage>
</organism>
<feature type="transmembrane region" description="Helical" evidence="1">
    <location>
        <begin position="120"/>
        <end position="142"/>
    </location>
</feature>